<dbReference type="PANTHER" id="PTHR36852:SF1">
    <property type="entry name" value="PROTEIN GVPL 2"/>
    <property type="match status" value="1"/>
</dbReference>
<feature type="compositionally biased region" description="Gly residues" evidence="4">
    <location>
        <begin position="285"/>
        <end position="295"/>
    </location>
</feature>
<accession>A0A1D8FVV7</accession>
<evidence type="ECO:0000313" key="6">
    <source>
        <dbReference type="Proteomes" id="UP000095349"/>
    </source>
</evidence>
<dbReference type="PATRIC" id="fig|285473.5.peg.117"/>
<dbReference type="AlphaFoldDB" id="A0A1D8FVV7"/>
<dbReference type="GO" id="GO:0031412">
    <property type="term" value="P:gas vesicle organization"/>
    <property type="evidence" value="ECO:0007669"/>
    <property type="project" value="InterPro"/>
</dbReference>
<dbReference type="OrthoDB" id="146444at2"/>
<evidence type="ECO:0000256" key="4">
    <source>
        <dbReference type="SAM" id="MobiDB-lite"/>
    </source>
</evidence>
<feature type="region of interest" description="Disordered" evidence="4">
    <location>
        <begin position="262"/>
        <end position="295"/>
    </location>
</feature>
<gene>
    <name evidence="5" type="ORF">A4G23_00104</name>
</gene>
<keyword evidence="6" id="KW-1185">Reference proteome</keyword>
<reference evidence="5 6" key="1">
    <citation type="submission" date="2016-09" db="EMBL/GenBank/DDBJ databases">
        <title>Streptomyces rubrolavendulae MJM4426 Genome sequencing and assembly.</title>
        <authorList>
            <person name="Kim J.-G."/>
        </authorList>
    </citation>
    <scope>NUCLEOTIDE SEQUENCE [LARGE SCALE GENOMIC DNA]</scope>
    <source>
        <strain evidence="5 6">MJM4426</strain>
    </source>
</reference>
<evidence type="ECO:0000256" key="3">
    <source>
        <dbReference type="ARBA" id="ARBA00035643"/>
    </source>
</evidence>
<dbReference type="PANTHER" id="PTHR36852">
    <property type="entry name" value="PROTEIN GVPL 2"/>
    <property type="match status" value="1"/>
</dbReference>
<dbReference type="RefSeq" id="WP_079139970.1">
    <property type="nucleotide sequence ID" value="NZ_CP017316.1"/>
</dbReference>
<evidence type="ECO:0000256" key="1">
    <source>
        <dbReference type="ARBA" id="ARBA00022987"/>
    </source>
</evidence>
<sequence length="295" mass="30966">MTTTPTPPLRYVYAVCRPFGGVLPEGAAGITGEPPRLLHHDGLVAVVDAVPAEEFDEGPLRARLEDLDWLSATARGHDAVVASLTAVTSPLPLRLATVCRDDSGVRRLLDEGRDRFVRALERLDGRVEWGVKVHARKEATAGPRTPAGSPSGAVGGREYLRRRLRERDGREEARRRAEAVGRELHARLSAYAEATAVHPPQDSRLTGDADAVNVLNAAYLVPRERAEGFVALVGEVADSDGVRVELTGPWAAYSFAGIAEAAEPGTGTAGPEPSGPAPEASGAASGPGGAREGAA</sequence>
<organism evidence="5 6">
    <name type="scientific">Streptomyces rubrolavendulae</name>
    <dbReference type="NCBI Taxonomy" id="285473"/>
    <lineage>
        <taxon>Bacteria</taxon>
        <taxon>Bacillati</taxon>
        <taxon>Actinomycetota</taxon>
        <taxon>Actinomycetes</taxon>
        <taxon>Kitasatosporales</taxon>
        <taxon>Streptomycetaceae</taxon>
        <taxon>Streptomyces</taxon>
    </lineage>
</organism>
<feature type="region of interest" description="Disordered" evidence="4">
    <location>
        <begin position="138"/>
        <end position="157"/>
    </location>
</feature>
<dbReference type="Proteomes" id="UP000095349">
    <property type="component" value="Chromosome"/>
</dbReference>
<keyword evidence="1" id="KW-0304">Gas vesicle</keyword>
<proteinExistence type="inferred from homology"/>
<dbReference type="STRING" id="285473.A4G23_00104"/>
<dbReference type="KEGG" id="srn:A4G23_00104"/>
<comment type="similarity">
    <text evidence="3">Belongs to the gas vesicle GvpF/GvpL family.</text>
</comment>
<comment type="subcellular location">
    <subcellularLocation>
        <location evidence="2">Gas vesicle</location>
    </subcellularLocation>
</comment>
<dbReference type="GO" id="GO:0031411">
    <property type="term" value="C:gas vesicle"/>
    <property type="evidence" value="ECO:0007669"/>
    <property type="project" value="UniProtKB-SubCell"/>
</dbReference>
<evidence type="ECO:0000313" key="5">
    <source>
        <dbReference type="EMBL" id="AOT57318.1"/>
    </source>
</evidence>
<feature type="compositionally biased region" description="Low complexity" evidence="4">
    <location>
        <begin position="262"/>
        <end position="284"/>
    </location>
</feature>
<dbReference type="Pfam" id="PF06386">
    <property type="entry name" value="GvpL_GvpF"/>
    <property type="match status" value="1"/>
</dbReference>
<evidence type="ECO:0000256" key="2">
    <source>
        <dbReference type="ARBA" id="ARBA00035108"/>
    </source>
</evidence>
<protein>
    <submittedName>
        <fullName evidence="5">Gas vesicle synthesis protein GvpL/GvpF</fullName>
    </submittedName>
</protein>
<dbReference type="EMBL" id="CP017316">
    <property type="protein sequence ID" value="AOT57318.1"/>
    <property type="molecule type" value="Genomic_DNA"/>
</dbReference>
<name>A0A1D8FVV7_9ACTN</name>
<dbReference type="InterPro" id="IPR009430">
    <property type="entry name" value="GvpL/GvpF"/>
</dbReference>